<evidence type="ECO:0000256" key="1">
    <source>
        <dbReference type="ARBA" id="ARBA00022574"/>
    </source>
</evidence>
<dbReference type="Proteomes" id="UP001190700">
    <property type="component" value="Unassembled WGS sequence"/>
</dbReference>
<dbReference type="GO" id="GO:0008017">
    <property type="term" value="F:microtubule binding"/>
    <property type="evidence" value="ECO:0007669"/>
    <property type="project" value="TreeGrafter"/>
</dbReference>
<evidence type="ECO:0000313" key="3">
    <source>
        <dbReference type="EMBL" id="KAK3279768.1"/>
    </source>
</evidence>
<proteinExistence type="predicted"/>
<name>A0AAE0LC50_9CHLO</name>
<dbReference type="Gene3D" id="2.130.10.10">
    <property type="entry name" value="YVTN repeat-like/Quinoprotein amine dehydrogenase"/>
    <property type="match status" value="3"/>
</dbReference>
<dbReference type="SMART" id="SM00320">
    <property type="entry name" value="WD40"/>
    <property type="match status" value="4"/>
</dbReference>
<feature type="non-terminal residue" evidence="3">
    <location>
        <position position="1"/>
    </location>
</feature>
<comment type="caution">
    <text evidence="3">The sequence shown here is derived from an EMBL/GenBank/DDBJ whole genome shotgun (WGS) entry which is preliminary data.</text>
</comment>
<dbReference type="EMBL" id="LGRX02004677">
    <property type="protein sequence ID" value="KAK3279768.1"/>
    <property type="molecule type" value="Genomic_DNA"/>
</dbReference>
<organism evidence="3 4">
    <name type="scientific">Cymbomonas tetramitiformis</name>
    <dbReference type="NCBI Taxonomy" id="36881"/>
    <lineage>
        <taxon>Eukaryota</taxon>
        <taxon>Viridiplantae</taxon>
        <taxon>Chlorophyta</taxon>
        <taxon>Pyramimonadophyceae</taxon>
        <taxon>Pyramimonadales</taxon>
        <taxon>Pyramimonadaceae</taxon>
        <taxon>Cymbomonas</taxon>
    </lineage>
</organism>
<sequence length="710" mass="77889">VFANCLMCTPARLMGMEPILDCKTKNLHGLSGGDDLFFDGKILYPKAMGALLLASLHLEHAYGYFGDRTLTSNLFYNNTGKIVYPTAAIGVVHDPVTNTQKHFMGHNLPICCLNIHPKKQIMVSAQHGVRPVVLVWDSETVLQLQRITLPLGDSPEKPFALEPPQQVSHVDTERYAGKVSRTKRRGAYGEVDLADQEEGEVNLAHQEEGCLQWSQSRGPRGGVLSGKLTSRTKRRGAYKEVSLTQQEEGYLQGILTLGVNWRGSKGICAVGFSSDGETLVTVAADFPHTLYLWQWTKPDAEGTLKEPHKVDAWFYGPAEKVPTNLGFDTIAEPPVPQAADDGGDWKTGDGKAASIPLSPTTCRARDVPLKLPALMYSMGRQCEPLCSDMYSMGRQCEPLADMSCSLRHVLMGRGQQAQSRPTCTLDGALPDLLISRHAPVRPTLLRLLFSFAAHSPPPLFAVLPSFPLFAENPSLFFCGSVATVLDHFAFRGEEPTSNGHARSVQHLVVIALGWARYSYKAVRVREGGEQGRSVCYSREGSHMAIGGKKGRVRIVSSTTLQPLALFKLVDSTIPVMKYSPNNQYLAVGSHDLCIDVYDTGFRSDDGSVQQYPKMNKRWQKELGGTGEYVRVSRCEGHSASVRFLDWSLPLANPPHLRGMTILQSNCAGAEILYYDPATGKQIKARCHINACFCAVTTSLPLGCTHRPPHG</sequence>
<evidence type="ECO:0008006" key="5">
    <source>
        <dbReference type="Google" id="ProtNLM"/>
    </source>
</evidence>
<dbReference type="PANTHER" id="PTHR13720">
    <property type="entry name" value="WD-40 REPEAT PROTEIN"/>
    <property type="match status" value="1"/>
</dbReference>
<protein>
    <recommendedName>
        <fullName evidence="5">HELP domain-containing protein</fullName>
    </recommendedName>
</protein>
<gene>
    <name evidence="3" type="ORF">CYMTET_12365</name>
</gene>
<dbReference type="InterPro" id="IPR001680">
    <property type="entry name" value="WD40_rpt"/>
</dbReference>
<keyword evidence="4" id="KW-1185">Reference proteome</keyword>
<keyword evidence="2" id="KW-0677">Repeat</keyword>
<dbReference type="InterPro" id="IPR050630">
    <property type="entry name" value="WD_repeat_EMAP"/>
</dbReference>
<evidence type="ECO:0000256" key="2">
    <source>
        <dbReference type="ARBA" id="ARBA00022737"/>
    </source>
</evidence>
<dbReference type="SUPFAM" id="SSF50978">
    <property type="entry name" value="WD40 repeat-like"/>
    <property type="match status" value="1"/>
</dbReference>
<dbReference type="InterPro" id="IPR005108">
    <property type="entry name" value="HELP"/>
</dbReference>
<dbReference type="Pfam" id="PF03451">
    <property type="entry name" value="HELP"/>
    <property type="match status" value="1"/>
</dbReference>
<reference evidence="3 4" key="1">
    <citation type="journal article" date="2015" name="Genome Biol. Evol.">
        <title>Comparative Genomics of a Bacterivorous Green Alga Reveals Evolutionary Causalities and Consequences of Phago-Mixotrophic Mode of Nutrition.</title>
        <authorList>
            <person name="Burns J.A."/>
            <person name="Paasch A."/>
            <person name="Narechania A."/>
            <person name="Kim E."/>
        </authorList>
    </citation>
    <scope>NUCLEOTIDE SEQUENCE [LARGE SCALE GENOMIC DNA]</scope>
    <source>
        <strain evidence="3 4">PLY_AMNH</strain>
    </source>
</reference>
<dbReference type="PANTHER" id="PTHR13720:SF33">
    <property type="entry name" value="HELP DOMAIN-CONTAINING PROTEIN"/>
    <property type="match status" value="1"/>
</dbReference>
<dbReference type="AlphaFoldDB" id="A0AAE0LC50"/>
<dbReference type="InterPro" id="IPR036322">
    <property type="entry name" value="WD40_repeat_dom_sf"/>
</dbReference>
<dbReference type="InterPro" id="IPR015943">
    <property type="entry name" value="WD40/YVTN_repeat-like_dom_sf"/>
</dbReference>
<accession>A0AAE0LC50</accession>
<keyword evidence="1" id="KW-0853">WD repeat</keyword>
<evidence type="ECO:0000313" key="4">
    <source>
        <dbReference type="Proteomes" id="UP001190700"/>
    </source>
</evidence>